<dbReference type="Pfam" id="PF10979">
    <property type="entry name" value="DUF2786"/>
    <property type="match status" value="1"/>
</dbReference>
<feature type="domain" description="DUF2786" evidence="1">
    <location>
        <begin position="7"/>
        <end position="44"/>
    </location>
</feature>
<comment type="caution">
    <text evidence="3">The sequence shown here is derived from an EMBL/GenBank/DDBJ whole genome shotgun (WGS) entry which is preliminary data.</text>
</comment>
<proteinExistence type="predicted"/>
<dbReference type="InterPro" id="IPR024498">
    <property type="entry name" value="DUF2786"/>
</dbReference>
<dbReference type="Pfam" id="PF23771">
    <property type="entry name" value="DUF7168"/>
    <property type="match status" value="1"/>
</dbReference>
<dbReference type="RefSeq" id="WP_134256806.1">
    <property type="nucleotide sequence ID" value="NZ_SNSG01000032.1"/>
</dbReference>
<dbReference type="PIRSF" id="PIRSF028111">
    <property type="entry name" value="UCP028111"/>
    <property type="match status" value="1"/>
</dbReference>
<reference evidence="3 4" key="1">
    <citation type="submission" date="2019-03" db="EMBL/GenBank/DDBJ databases">
        <title>Burkholderia cepacia outbreak.</title>
        <authorList>
            <person name="Farzana R."/>
            <person name="Walsh T.R."/>
        </authorList>
    </citation>
    <scope>NUCLEOTIDE SEQUENCE [LARGE SCALE GENOMIC DNA]</scope>
    <source>
        <strain evidence="4">d13</strain>
    </source>
</reference>
<dbReference type="Proteomes" id="UP000298234">
    <property type="component" value="Unassembled WGS sequence"/>
</dbReference>
<evidence type="ECO:0000313" key="3">
    <source>
        <dbReference type="EMBL" id="TEU41588.1"/>
    </source>
</evidence>
<protein>
    <submittedName>
        <fullName evidence="3">DUF2786 domain-containing protein</fullName>
    </submittedName>
</protein>
<name>A0AAX2RKF9_BURCE</name>
<dbReference type="InterPro" id="IPR016868">
    <property type="entry name" value="Phage_B3_Orf5"/>
</dbReference>
<evidence type="ECO:0000313" key="4">
    <source>
        <dbReference type="Proteomes" id="UP000298234"/>
    </source>
</evidence>
<feature type="domain" description="DUF7168" evidence="2">
    <location>
        <begin position="48"/>
        <end position="181"/>
    </location>
</feature>
<organism evidence="3 4">
    <name type="scientific">Burkholderia cepacia</name>
    <name type="common">Pseudomonas cepacia</name>
    <dbReference type="NCBI Taxonomy" id="292"/>
    <lineage>
        <taxon>Bacteria</taxon>
        <taxon>Pseudomonadati</taxon>
        <taxon>Pseudomonadota</taxon>
        <taxon>Betaproteobacteria</taxon>
        <taxon>Burkholderiales</taxon>
        <taxon>Burkholderiaceae</taxon>
        <taxon>Burkholderia</taxon>
        <taxon>Burkholderia cepacia complex</taxon>
    </lineage>
</organism>
<gene>
    <name evidence="3" type="ORF">E3D37_26580</name>
</gene>
<dbReference type="AlphaFoldDB" id="A0AAX2RKF9"/>
<sequence>MTKDQAKVFEKIRKCLALSKSSNEHEAAAALRQARALMRLHGINEDQVEAAAVADASASAGAKRRPPLWEAALVGTVGAAFGCAVIFESYRKNGGWRFIGVGQSAEVAAYAFEVLFRQCKKARAAYIAARLKRCASSRKIERADMFCGAWVTTVATQVGEFADTKNDAAIAAYIKLKYPEVSGELEPRDRTSDSKIDRSLYGDFLAGKDAGRSARLHHGVSASSEALRLS</sequence>
<evidence type="ECO:0000259" key="1">
    <source>
        <dbReference type="Pfam" id="PF10979"/>
    </source>
</evidence>
<evidence type="ECO:0000259" key="2">
    <source>
        <dbReference type="Pfam" id="PF23771"/>
    </source>
</evidence>
<dbReference type="EMBL" id="SNSQ01000035">
    <property type="protein sequence ID" value="TEU41588.1"/>
    <property type="molecule type" value="Genomic_DNA"/>
</dbReference>
<accession>A0AAX2RKF9</accession>
<dbReference type="InterPro" id="IPR055592">
    <property type="entry name" value="DUF7168"/>
</dbReference>